<proteinExistence type="predicted"/>
<dbReference type="EMBL" id="JAMLDX010000003">
    <property type="protein sequence ID" value="MCP3729953.1"/>
    <property type="molecule type" value="Genomic_DNA"/>
</dbReference>
<dbReference type="InterPro" id="IPR029058">
    <property type="entry name" value="AB_hydrolase_fold"/>
</dbReference>
<dbReference type="InterPro" id="IPR049492">
    <property type="entry name" value="BD-FAE-like_dom"/>
</dbReference>
<evidence type="ECO:0000313" key="4">
    <source>
        <dbReference type="Proteomes" id="UP001139451"/>
    </source>
</evidence>
<dbReference type="GO" id="GO:0016787">
    <property type="term" value="F:hydrolase activity"/>
    <property type="evidence" value="ECO:0007669"/>
    <property type="project" value="UniProtKB-KW"/>
</dbReference>
<sequence length="339" mass="36111">MRALLFLPLLAAAPAAPEAPLRSPVAAGTVREDRFPETAARYPGGIVARPHVEFANQLGFRPLQLDLYLHADRARAARRPLILWIHGGGWSRGDARGSAAFADFPAVLAAVAVRGYVVASVDYRLSGEAKFPAQIQDVKAAIRYLRAHAVDYGVDPSRVVVWGGSAGGHLAALAATTCRVTEFDPPASTGRMSRAAAASARPLPQSDCVQGAAVWYAPLDLGQHKAERALALGDNVAAMLGCDGDACVEPARRASPIRYVGADTPPMLLIHGTADEEVGYGQSELMAEALRKAGRPVEMLMIPDVAHGFIGKTPAATRAAHWQALDRTLTFFDRVTKKR</sequence>
<evidence type="ECO:0000313" key="3">
    <source>
        <dbReference type="EMBL" id="MCP3729953.1"/>
    </source>
</evidence>
<dbReference type="PANTHER" id="PTHR48081">
    <property type="entry name" value="AB HYDROLASE SUPERFAMILY PROTEIN C4A8.06C"/>
    <property type="match status" value="1"/>
</dbReference>
<dbReference type="InterPro" id="IPR050300">
    <property type="entry name" value="GDXG_lipolytic_enzyme"/>
</dbReference>
<feature type="domain" description="BD-FAE-like" evidence="2">
    <location>
        <begin position="65"/>
        <end position="290"/>
    </location>
</feature>
<protein>
    <submittedName>
        <fullName evidence="3">Alpha/beta hydrolase</fullName>
    </submittedName>
</protein>
<dbReference type="Pfam" id="PF20434">
    <property type="entry name" value="BD-FAE"/>
    <property type="match status" value="1"/>
</dbReference>
<accession>A0A9X2HFQ0</accession>
<name>A0A9X2HFQ0_9SPHN</name>
<organism evidence="3 4">
    <name type="scientific">Sphingomonas tagetis</name>
    <dbReference type="NCBI Taxonomy" id="2949092"/>
    <lineage>
        <taxon>Bacteria</taxon>
        <taxon>Pseudomonadati</taxon>
        <taxon>Pseudomonadota</taxon>
        <taxon>Alphaproteobacteria</taxon>
        <taxon>Sphingomonadales</taxon>
        <taxon>Sphingomonadaceae</taxon>
        <taxon>Sphingomonas</taxon>
    </lineage>
</organism>
<dbReference type="AlphaFoldDB" id="A0A9X2HFQ0"/>
<dbReference type="Proteomes" id="UP001139451">
    <property type="component" value="Unassembled WGS sequence"/>
</dbReference>
<reference evidence="3" key="1">
    <citation type="submission" date="2022-05" db="EMBL/GenBank/DDBJ databases">
        <title>Sphingomonas sp. strain MG17 Genome sequencing and assembly.</title>
        <authorList>
            <person name="Kim I."/>
        </authorList>
    </citation>
    <scope>NUCLEOTIDE SEQUENCE</scope>
    <source>
        <strain evidence="3">MG17</strain>
    </source>
</reference>
<dbReference type="Gene3D" id="3.40.50.1820">
    <property type="entry name" value="alpha/beta hydrolase"/>
    <property type="match status" value="1"/>
</dbReference>
<keyword evidence="4" id="KW-1185">Reference proteome</keyword>
<evidence type="ECO:0000259" key="2">
    <source>
        <dbReference type="Pfam" id="PF20434"/>
    </source>
</evidence>
<dbReference type="PANTHER" id="PTHR48081:SF13">
    <property type="entry name" value="ALPHA_BETA HYDROLASE"/>
    <property type="match status" value="1"/>
</dbReference>
<keyword evidence="1 3" id="KW-0378">Hydrolase</keyword>
<dbReference type="SUPFAM" id="SSF53474">
    <property type="entry name" value="alpha/beta-Hydrolases"/>
    <property type="match status" value="1"/>
</dbReference>
<comment type="caution">
    <text evidence="3">The sequence shown here is derived from an EMBL/GenBank/DDBJ whole genome shotgun (WGS) entry which is preliminary data.</text>
</comment>
<gene>
    <name evidence="3" type="ORF">M9978_05880</name>
</gene>
<evidence type="ECO:0000256" key="1">
    <source>
        <dbReference type="ARBA" id="ARBA00022801"/>
    </source>
</evidence>